<organism evidence="1 2">
    <name type="scientific">Paraburkholderia aspalathi</name>
    <dbReference type="NCBI Taxonomy" id="1324617"/>
    <lineage>
        <taxon>Bacteria</taxon>
        <taxon>Pseudomonadati</taxon>
        <taxon>Pseudomonadota</taxon>
        <taxon>Betaproteobacteria</taxon>
        <taxon>Burkholderiales</taxon>
        <taxon>Burkholderiaceae</taxon>
        <taxon>Paraburkholderia</taxon>
    </lineage>
</organism>
<comment type="caution">
    <text evidence="1">The sequence shown here is derived from an EMBL/GenBank/DDBJ whole genome shotgun (WGS) entry which is preliminary data.</text>
</comment>
<dbReference type="Gene3D" id="1.20.1250.20">
    <property type="entry name" value="MFS general substrate transporter like domains"/>
    <property type="match status" value="1"/>
</dbReference>
<dbReference type="Proteomes" id="UP000674425">
    <property type="component" value="Unassembled WGS sequence"/>
</dbReference>
<evidence type="ECO:0008006" key="3">
    <source>
        <dbReference type="Google" id="ProtNLM"/>
    </source>
</evidence>
<dbReference type="EMBL" id="CAJNAU010000122">
    <property type="protein sequence ID" value="CAE6851318.1"/>
    <property type="molecule type" value="Genomic_DNA"/>
</dbReference>
<keyword evidence="2" id="KW-1185">Reference proteome</keyword>
<reference evidence="1 2" key="1">
    <citation type="submission" date="2021-02" db="EMBL/GenBank/DDBJ databases">
        <authorList>
            <person name="Vanwijnsberghe S."/>
        </authorList>
    </citation>
    <scope>NUCLEOTIDE SEQUENCE [LARGE SCALE GENOMIC DNA]</scope>
    <source>
        <strain evidence="1 2">R-69658</strain>
    </source>
</reference>
<accession>A0ABM8T2B9</accession>
<evidence type="ECO:0000313" key="1">
    <source>
        <dbReference type="EMBL" id="CAE6851318.1"/>
    </source>
</evidence>
<dbReference type="SUPFAM" id="SSF103473">
    <property type="entry name" value="MFS general substrate transporter"/>
    <property type="match status" value="1"/>
</dbReference>
<sequence length="75" mass="8247">MPRIRWAMILMCFLANVINFIDRANLAIAAPSIRADLGLDAVGMGLVLSAFVTSRPNLGFASRAMWREMTRGVAH</sequence>
<protein>
    <recommendedName>
        <fullName evidence="3">MFS transporter</fullName>
    </recommendedName>
</protein>
<evidence type="ECO:0000313" key="2">
    <source>
        <dbReference type="Proteomes" id="UP000674425"/>
    </source>
</evidence>
<name>A0ABM8T2B9_9BURK</name>
<gene>
    <name evidence="1" type="ORF">R69658_07171</name>
</gene>
<proteinExistence type="predicted"/>
<dbReference type="InterPro" id="IPR036259">
    <property type="entry name" value="MFS_trans_sf"/>
</dbReference>